<reference evidence="3 4" key="1">
    <citation type="submission" date="2023-06" db="EMBL/GenBank/DDBJ databases">
        <title>Black Yeasts Isolated from many extreme environments.</title>
        <authorList>
            <person name="Coleine C."/>
            <person name="Stajich J.E."/>
            <person name="Selbmann L."/>
        </authorList>
    </citation>
    <scope>NUCLEOTIDE SEQUENCE [LARGE SCALE GENOMIC DNA]</scope>
    <source>
        <strain evidence="3 4">CCFEE 5887</strain>
    </source>
</reference>
<evidence type="ECO:0000259" key="2">
    <source>
        <dbReference type="Pfam" id="PF20253"/>
    </source>
</evidence>
<dbReference type="Pfam" id="PF20253">
    <property type="entry name" value="DUF6604"/>
    <property type="match status" value="1"/>
</dbReference>
<feature type="domain" description="DUF6604" evidence="2">
    <location>
        <begin position="22"/>
        <end position="282"/>
    </location>
</feature>
<dbReference type="Proteomes" id="UP001345827">
    <property type="component" value="Unassembled WGS sequence"/>
</dbReference>
<accession>A0AAV9Q6Y6</accession>
<organism evidence="3 4">
    <name type="scientific">Vermiconidia calcicola</name>
    <dbReference type="NCBI Taxonomy" id="1690605"/>
    <lineage>
        <taxon>Eukaryota</taxon>
        <taxon>Fungi</taxon>
        <taxon>Dikarya</taxon>
        <taxon>Ascomycota</taxon>
        <taxon>Pezizomycotina</taxon>
        <taxon>Dothideomycetes</taxon>
        <taxon>Dothideomycetidae</taxon>
        <taxon>Mycosphaerellales</taxon>
        <taxon>Extremaceae</taxon>
        <taxon>Vermiconidia</taxon>
    </lineage>
</organism>
<protein>
    <recommendedName>
        <fullName evidence="2">DUF6604 domain-containing protein</fullName>
    </recommendedName>
</protein>
<dbReference type="PANTHER" id="PTHR38795">
    <property type="entry name" value="DUF6604 DOMAIN-CONTAINING PROTEIN"/>
    <property type="match status" value="1"/>
</dbReference>
<feature type="region of interest" description="Disordered" evidence="1">
    <location>
        <begin position="833"/>
        <end position="862"/>
    </location>
</feature>
<sequence>MSTESLPTVPARLPQHLQSTYRQYKADTSRFVGWILETLSNHGRWIEKQDETSSQHRVSTRELVALARELRACKIHVPYWIIGLLQSILQRRRRCAEWFQYKAEAVLDVVHNETHQHFIEMLEEVLRMFMSTHHVCPASKTTNSRPVQHLQPTVSDEAEDEVALSAAYQRMQPAHSITDSSTDEIAPNALSPQTGQATLGTSCAMNDEATDEATQEEDIEIISPDEDTLFRCFCVLEDLNRIRKYVKELWTKHKHGELPLITASLVTEQAVGLARRLADDFDNISKAEERTYRRMFVEFFFDLACRTRSPSSSDNTQKFDDGLEFDVEVMGETVDWVFLESYVYITRPQTLMIAKKLKKDPSQAQDFPFGVTAKHLLGPSAFPSDGEIYDQYFFSNVSALFDRKGIRFTDSITKSVTEIILSQLNVEESSMEGKSRLVSLSTVFAVQIFIDIQRLLGDQGLAQSAIEVAMTMKTLKSSIEKCRIWFHDTTESRISRTNNGLARVIDEMDRHLTEIWDICSDEPHKRLLARNPVMAGIACLHLIWTYNSWSCQFADSTPLLMKGVHIYNAARQEGELKRSWPDLDFVISSHTPQYVFVGDFPKSCSQYLSRLALVCGSSLTKRCLNIDKVRGFNTHLTRLAAFLCDLCHLSLSARDQKAEQLGLMITAMNKYGHGTKHIDLMKDISRSLGNAPHLRKLCAYGFQSGPTSLLDGLKQALGDLLPVLYFDYLILIRRCFDLEALFKKEMEDKVAEMSKATQFVGINMQTGLARVFMDLEAYDAVQRKPAHKRGAMELLFRTSLKVVSRLMTEMIEREGDTALAAIKKKLPGYEMPALDFTSTRDKGRTPAAVQEGSIEESVEGPVRKTEMEEYLKGLSRASKNHHG</sequence>
<comment type="caution">
    <text evidence="3">The sequence shown here is derived from an EMBL/GenBank/DDBJ whole genome shotgun (WGS) entry which is preliminary data.</text>
</comment>
<gene>
    <name evidence="3" type="ORF">LTR25_006578</name>
</gene>
<keyword evidence="4" id="KW-1185">Reference proteome</keyword>
<evidence type="ECO:0000313" key="3">
    <source>
        <dbReference type="EMBL" id="KAK5534546.1"/>
    </source>
</evidence>
<dbReference type="AlphaFoldDB" id="A0AAV9Q6Y6"/>
<dbReference type="EMBL" id="JAXLQG010000011">
    <property type="protein sequence ID" value="KAK5534546.1"/>
    <property type="molecule type" value="Genomic_DNA"/>
</dbReference>
<evidence type="ECO:0000313" key="4">
    <source>
        <dbReference type="Proteomes" id="UP001345827"/>
    </source>
</evidence>
<name>A0AAV9Q6Y6_9PEZI</name>
<dbReference type="PANTHER" id="PTHR38795:SF1">
    <property type="entry name" value="DUF6604 DOMAIN-CONTAINING PROTEIN"/>
    <property type="match status" value="1"/>
</dbReference>
<proteinExistence type="predicted"/>
<dbReference type="InterPro" id="IPR046539">
    <property type="entry name" value="DUF6604"/>
</dbReference>
<evidence type="ECO:0000256" key="1">
    <source>
        <dbReference type="SAM" id="MobiDB-lite"/>
    </source>
</evidence>